<dbReference type="GO" id="GO:0008758">
    <property type="term" value="F:UDP-2,3-diacylglucosamine hydrolase activity"/>
    <property type="evidence" value="ECO:0007669"/>
    <property type="project" value="TreeGrafter"/>
</dbReference>
<dbReference type="SUPFAM" id="SSF56300">
    <property type="entry name" value="Metallo-dependent phosphatases"/>
    <property type="match status" value="1"/>
</dbReference>
<dbReference type="EMBL" id="CP033169">
    <property type="protein sequence ID" value="AYO30529.1"/>
    <property type="molecule type" value="Genomic_DNA"/>
</dbReference>
<dbReference type="GO" id="GO:0016020">
    <property type="term" value="C:membrane"/>
    <property type="evidence" value="ECO:0007669"/>
    <property type="project" value="GOC"/>
</dbReference>
<reference evidence="5 6" key="1">
    <citation type="submission" date="2018-10" db="EMBL/GenBank/DDBJ databases">
        <authorList>
            <person name="Zhang X."/>
        </authorList>
    </citation>
    <scope>NUCLEOTIDE SEQUENCE [LARGE SCALE GENOMIC DNA]</scope>
    <source>
        <strain evidence="5 6">SK-G1</strain>
    </source>
</reference>
<evidence type="ECO:0000259" key="4">
    <source>
        <dbReference type="Pfam" id="PF00149"/>
    </source>
</evidence>
<keyword evidence="3" id="KW-0812">Transmembrane</keyword>
<dbReference type="KEGG" id="bacg:D2962_07750"/>
<gene>
    <name evidence="5" type="ORF">D2962_07750</name>
</gene>
<dbReference type="RefSeq" id="WP_122014649.1">
    <property type="nucleotide sequence ID" value="NZ_CP033169.1"/>
</dbReference>
<dbReference type="InterPro" id="IPR004843">
    <property type="entry name" value="Calcineurin-like_PHP"/>
</dbReference>
<dbReference type="PANTHER" id="PTHR31302:SF31">
    <property type="entry name" value="PHOSPHODIESTERASE YAEI"/>
    <property type="match status" value="1"/>
</dbReference>
<evidence type="ECO:0000313" key="5">
    <source>
        <dbReference type="EMBL" id="AYO30529.1"/>
    </source>
</evidence>
<organism evidence="5 6">
    <name type="scientific">Biomaibacter acetigenes</name>
    <dbReference type="NCBI Taxonomy" id="2316383"/>
    <lineage>
        <taxon>Bacteria</taxon>
        <taxon>Bacillati</taxon>
        <taxon>Bacillota</taxon>
        <taxon>Clostridia</taxon>
        <taxon>Thermosediminibacterales</taxon>
        <taxon>Tepidanaerobacteraceae</taxon>
        <taxon>Biomaibacter</taxon>
    </lineage>
</organism>
<evidence type="ECO:0000256" key="3">
    <source>
        <dbReference type="SAM" id="Phobius"/>
    </source>
</evidence>
<dbReference type="GO" id="GO:0046872">
    <property type="term" value="F:metal ion binding"/>
    <property type="evidence" value="ECO:0007669"/>
    <property type="project" value="UniProtKB-KW"/>
</dbReference>
<evidence type="ECO:0000313" key="6">
    <source>
        <dbReference type="Proteomes" id="UP000280960"/>
    </source>
</evidence>
<dbReference type="PANTHER" id="PTHR31302">
    <property type="entry name" value="TRANSMEMBRANE PROTEIN WITH METALLOPHOSPHOESTERASE DOMAIN-RELATED"/>
    <property type="match status" value="1"/>
</dbReference>
<protein>
    <recommendedName>
        <fullName evidence="4">Calcineurin-like phosphoesterase domain-containing protein</fullName>
    </recommendedName>
</protein>
<name>A0A3G2R568_9FIRM</name>
<keyword evidence="3" id="KW-1133">Transmembrane helix</keyword>
<accession>A0A3G2R568</accession>
<dbReference type="GO" id="GO:0009245">
    <property type="term" value="P:lipid A biosynthetic process"/>
    <property type="evidence" value="ECO:0007669"/>
    <property type="project" value="TreeGrafter"/>
</dbReference>
<keyword evidence="3" id="KW-0472">Membrane</keyword>
<feature type="transmembrane region" description="Helical" evidence="3">
    <location>
        <begin position="105"/>
        <end position="127"/>
    </location>
</feature>
<keyword evidence="6" id="KW-1185">Reference proteome</keyword>
<dbReference type="InterPro" id="IPR051158">
    <property type="entry name" value="Metallophosphoesterase_sf"/>
</dbReference>
<dbReference type="Pfam" id="PF00149">
    <property type="entry name" value="Metallophos"/>
    <property type="match status" value="1"/>
</dbReference>
<evidence type="ECO:0000256" key="1">
    <source>
        <dbReference type="ARBA" id="ARBA00022723"/>
    </source>
</evidence>
<sequence length="463" mass="51052">MNLKKAIKIMCAVMGSLFFIHFFDSLIVNVSGMEFIINLKLSWKGYTSIVLPPLGVLKATTHKAPVQINIVLQNINLDFIKSILDVAPNKRELILMFKNQINHTLYILAAKTVLLGLLGAAFGGIVLRLKNKEVVLCSVIGLLITILLLTSVFATYNMDAFNTPEYSGTLKAAPWIINLLNKGISQINELGQQLKNMSDNISTVFSKMDGIGPIDGNDEVIRVLHVSDIHNNPAAYDFMEQVVKNFKVDFIIDTGDITDYGTPLENMIIKNLAKLSVKYIYVSGNHDSQSVINMLKKAKNVAVLDGKMINIDGINVLGFSDPASKTGDIEPPDEMKIMEQNLKIHEWLDISHSEADILAVHNPKITENLIGRVPVILNGHTHKLNLFHRDGSIVINAGTTGAAGIRGFQTNSDIPYSAVLLYFKKPGNNQKTGLMAADVIKISNLKTGFQVERVFFNRGGRTP</sequence>
<feature type="transmembrane region" description="Helical" evidence="3">
    <location>
        <begin position="12"/>
        <end position="37"/>
    </location>
</feature>
<dbReference type="InterPro" id="IPR029052">
    <property type="entry name" value="Metallo-depent_PP-like"/>
</dbReference>
<dbReference type="Gene3D" id="3.60.21.10">
    <property type="match status" value="1"/>
</dbReference>
<dbReference type="Proteomes" id="UP000280960">
    <property type="component" value="Chromosome"/>
</dbReference>
<keyword evidence="2" id="KW-0378">Hydrolase</keyword>
<feature type="domain" description="Calcineurin-like phosphoesterase" evidence="4">
    <location>
        <begin position="221"/>
        <end position="383"/>
    </location>
</feature>
<proteinExistence type="predicted"/>
<dbReference type="AlphaFoldDB" id="A0A3G2R568"/>
<evidence type="ECO:0000256" key="2">
    <source>
        <dbReference type="ARBA" id="ARBA00022801"/>
    </source>
</evidence>
<feature type="transmembrane region" description="Helical" evidence="3">
    <location>
        <begin position="134"/>
        <end position="156"/>
    </location>
</feature>
<keyword evidence="1" id="KW-0479">Metal-binding</keyword>